<reference evidence="4" key="1">
    <citation type="submission" date="2021-04" db="EMBL/GenBank/DDBJ databases">
        <title>Phylogenetic analysis of Acidobacteriaceae.</title>
        <authorList>
            <person name="Qiu L."/>
            <person name="Zhang Q."/>
        </authorList>
    </citation>
    <scope>NUCLEOTIDE SEQUENCE</scope>
    <source>
        <strain evidence="4">DSM 25168</strain>
    </source>
</reference>
<dbReference type="PROSITE" id="PS51747">
    <property type="entry name" value="CYT_DCMP_DEAMINASES_2"/>
    <property type="match status" value="1"/>
</dbReference>
<keyword evidence="2" id="KW-0862">Zinc</keyword>
<accession>A0A9J7BMG0</accession>
<keyword evidence="5" id="KW-1185">Reference proteome</keyword>
<dbReference type="SUPFAM" id="SSF53927">
    <property type="entry name" value="Cytidine deaminase-like"/>
    <property type="match status" value="1"/>
</dbReference>
<dbReference type="EMBL" id="CP093313">
    <property type="protein sequence ID" value="UWZ82946.1"/>
    <property type="molecule type" value="Genomic_DNA"/>
</dbReference>
<evidence type="ECO:0000256" key="2">
    <source>
        <dbReference type="ARBA" id="ARBA00022833"/>
    </source>
</evidence>
<dbReference type="PANTHER" id="PTHR11079">
    <property type="entry name" value="CYTOSINE DEAMINASE FAMILY MEMBER"/>
    <property type="match status" value="1"/>
</dbReference>
<keyword evidence="1" id="KW-0479">Metal-binding</keyword>
<dbReference type="InterPro" id="IPR016192">
    <property type="entry name" value="APOBEC/CMP_deaminase_Zn-bd"/>
</dbReference>
<dbReference type="KEGG" id="orp:MOP44_20535"/>
<evidence type="ECO:0000313" key="5">
    <source>
        <dbReference type="Proteomes" id="UP001059380"/>
    </source>
</evidence>
<dbReference type="PROSITE" id="PS00903">
    <property type="entry name" value="CYT_DCMP_DEAMINASES_1"/>
    <property type="match status" value="1"/>
</dbReference>
<dbReference type="PANTHER" id="PTHR11079:SF203">
    <property type="entry name" value="CMP_DCMP-TYPE DEAMINASE DOMAIN-CONTAINING PROTEIN"/>
    <property type="match status" value="1"/>
</dbReference>
<evidence type="ECO:0000259" key="3">
    <source>
        <dbReference type="PROSITE" id="PS51747"/>
    </source>
</evidence>
<sequence>MISRRLILTGLLGLVAEHPGGAWAFAGSGEDAFADIPIERHERSMRQAIAAARLNPSAPFGAVIARLSDGEILAEGVNSSGRNPILHGEIAAMNNYVRRHGNREWQTTILYTTAEPCPMCMSAIVWAGIGGVVFGTSIEGLKRAGFDQIDIASAAVAGASRFWHGQVRGGVLASETDKLFMERTR</sequence>
<protein>
    <submittedName>
        <fullName evidence="4">Nucleoside deaminase</fullName>
    </submittedName>
</protein>
<dbReference type="RefSeq" id="WP_260792279.1">
    <property type="nucleotide sequence ID" value="NZ_CP093313.1"/>
</dbReference>
<dbReference type="GO" id="GO:0002100">
    <property type="term" value="P:tRNA wobble adenosine to inosine editing"/>
    <property type="evidence" value="ECO:0007669"/>
    <property type="project" value="TreeGrafter"/>
</dbReference>
<dbReference type="CDD" id="cd01285">
    <property type="entry name" value="nucleoside_deaminase"/>
    <property type="match status" value="1"/>
</dbReference>
<gene>
    <name evidence="4" type="ORF">MOP44_20535</name>
</gene>
<name>A0A9J7BMG0_9BACT</name>
<evidence type="ECO:0000256" key="1">
    <source>
        <dbReference type="ARBA" id="ARBA00022723"/>
    </source>
</evidence>
<dbReference type="GO" id="GO:0008270">
    <property type="term" value="F:zinc ion binding"/>
    <property type="evidence" value="ECO:0007669"/>
    <property type="project" value="InterPro"/>
</dbReference>
<dbReference type="Proteomes" id="UP001059380">
    <property type="component" value="Chromosome"/>
</dbReference>
<dbReference type="InterPro" id="IPR016193">
    <property type="entry name" value="Cytidine_deaminase-like"/>
</dbReference>
<dbReference type="AlphaFoldDB" id="A0A9J7BMG0"/>
<dbReference type="Gene3D" id="3.40.140.10">
    <property type="entry name" value="Cytidine Deaminase, domain 2"/>
    <property type="match status" value="1"/>
</dbReference>
<proteinExistence type="predicted"/>
<organism evidence="4 5">
    <name type="scientific">Occallatibacter riparius</name>
    <dbReference type="NCBI Taxonomy" id="1002689"/>
    <lineage>
        <taxon>Bacteria</taxon>
        <taxon>Pseudomonadati</taxon>
        <taxon>Acidobacteriota</taxon>
        <taxon>Terriglobia</taxon>
        <taxon>Terriglobales</taxon>
        <taxon>Acidobacteriaceae</taxon>
        <taxon>Occallatibacter</taxon>
    </lineage>
</organism>
<dbReference type="GO" id="GO:0052717">
    <property type="term" value="F:tRNA-specific adenosine-34 deaminase activity"/>
    <property type="evidence" value="ECO:0007669"/>
    <property type="project" value="TreeGrafter"/>
</dbReference>
<feature type="domain" description="CMP/dCMP-type deaminase" evidence="3">
    <location>
        <begin position="39"/>
        <end position="149"/>
    </location>
</feature>
<dbReference type="InterPro" id="IPR002125">
    <property type="entry name" value="CMP_dCMP_dom"/>
</dbReference>
<evidence type="ECO:0000313" key="4">
    <source>
        <dbReference type="EMBL" id="UWZ82946.1"/>
    </source>
</evidence>
<dbReference type="Pfam" id="PF00383">
    <property type="entry name" value="dCMP_cyt_deam_1"/>
    <property type="match status" value="1"/>
</dbReference>